<dbReference type="Pfam" id="PF12796">
    <property type="entry name" value="Ank_2"/>
    <property type="match status" value="1"/>
</dbReference>
<dbReference type="SMART" id="SM00248">
    <property type="entry name" value="ANK"/>
    <property type="match status" value="2"/>
</dbReference>
<gene>
    <name evidence="4" type="ORF">TRUGW13939_09732</name>
</gene>
<name>A0A7H8RA02_TALRU</name>
<feature type="repeat" description="ANK" evidence="3">
    <location>
        <begin position="61"/>
        <end position="93"/>
    </location>
</feature>
<organism evidence="4 5">
    <name type="scientific">Talaromyces rugulosus</name>
    <name type="common">Penicillium rugulosum</name>
    <dbReference type="NCBI Taxonomy" id="121627"/>
    <lineage>
        <taxon>Eukaryota</taxon>
        <taxon>Fungi</taxon>
        <taxon>Dikarya</taxon>
        <taxon>Ascomycota</taxon>
        <taxon>Pezizomycotina</taxon>
        <taxon>Eurotiomycetes</taxon>
        <taxon>Eurotiomycetidae</taxon>
        <taxon>Eurotiales</taxon>
        <taxon>Trichocomaceae</taxon>
        <taxon>Talaromyces</taxon>
        <taxon>Talaromyces sect. Islandici</taxon>
    </lineage>
</organism>
<dbReference type="PROSITE" id="PS50088">
    <property type="entry name" value="ANK_REPEAT"/>
    <property type="match status" value="2"/>
</dbReference>
<evidence type="ECO:0000256" key="1">
    <source>
        <dbReference type="ARBA" id="ARBA00022737"/>
    </source>
</evidence>
<evidence type="ECO:0000256" key="2">
    <source>
        <dbReference type="ARBA" id="ARBA00023043"/>
    </source>
</evidence>
<dbReference type="PANTHER" id="PTHR24198:SF165">
    <property type="entry name" value="ANKYRIN REPEAT-CONTAINING PROTEIN-RELATED"/>
    <property type="match status" value="1"/>
</dbReference>
<proteinExistence type="predicted"/>
<dbReference type="AlphaFoldDB" id="A0A7H8RA02"/>
<keyword evidence="5" id="KW-1185">Reference proteome</keyword>
<dbReference type="GeneID" id="55997215"/>
<dbReference type="PANTHER" id="PTHR24198">
    <property type="entry name" value="ANKYRIN REPEAT AND PROTEIN KINASE DOMAIN-CONTAINING PROTEIN"/>
    <property type="match status" value="1"/>
</dbReference>
<sequence>MSFDMNYTIKPPPLPIRRYVPHNLPAEFQSALEEGREDVVQEYLDEVDHSSINELWDWKYSRELLLSIAAIHGHTKIMEILLECGAKVDAVDGKFQTALFLAVQHCQLDAVKLLLDHGAYINTGSCEGRNTPLDWLVEDEKIRRENRFEWFLENDPGKDQIKEMYDYLVSKGAKRQIDFDLGECFVHTYTTLTIWHANTET</sequence>
<feature type="repeat" description="ANK" evidence="3">
    <location>
        <begin position="94"/>
        <end position="126"/>
    </location>
</feature>
<dbReference type="OrthoDB" id="4772757at2759"/>
<evidence type="ECO:0000313" key="5">
    <source>
        <dbReference type="Proteomes" id="UP000509510"/>
    </source>
</evidence>
<dbReference type="Gene3D" id="1.25.40.20">
    <property type="entry name" value="Ankyrin repeat-containing domain"/>
    <property type="match status" value="1"/>
</dbReference>
<protein>
    <submittedName>
        <fullName evidence="4">Uncharacterized protein</fullName>
    </submittedName>
</protein>
<dbReference type="RefSeq" id="XP_035348745.1">
    <property type="nucleotide sequence ID" value="XM_035492852.1"/>
</dbReference>
<evidence type="ECO:0000256" key="3">
    <source>
        <dbReference type="PROSITE-ProRule" id="PRU00023"/>
    </source>
</evidence>
<dbReference type="SUPFAM" id="SSF48403">
    <property type="entry name" value="Ankyrin repeat"/>
    <property type="match status" value="1"/>
</dbReference>
<accession>A0A7H8RA02</accession>
<dbReference type="InterPro" id="IPR002110">
    <property type="entry name" value="Ankyrin_rpt"/>
</dbReference>
<reference evidence="5" key="1">
    <citation type="submission" date="2020-06" db="EMBL/GenBank/DDBJ databases">
        <title>A chromosome-scale genome assembly of Talaromyces rugulosus W13939.</title>
        <authorList>
            <person name="Wang B."/>
            <person name="Guo L."/>
            <person name="Ye K."/>
            <person name="Wang L."/>
        </authorList>
    </citation>
    <scope>NUCLEOTIDE SEQUENCE [LARGE SCALE GENOMIC DNA]</scope>
    <source>
        <strain evidence="5">W13939</strain>
    </source>
</reference>
<dbReference type="InterPro" id="IPR036770">
    <property type="entry name" value="Ankyrin_rpt-contain_sf"/>
</dbReference>
<keyword evidence="1" id="KW-0677">Repeat</keyword>
<dbReference type="EMBL" id="CP055902">
    <property type="protein sequence ID" value="QKX62571.1"/>
    <property type="molecule type" value="Genomic_DNA"/>
</dbReference>
<dbReference type="KEGG" id="trg:TRUGW13939_09732"/>
<keyword evidence="2 3" id="KW-0040">ANK repeat</keyword>
<dbReference type="Proteomes" id="UP000509510">
    <property type="component" value="Chromosome V"/>
</dbReference>
<evidence type="ECO:0000313" key="4">
    <source>
        <dbReference type="EMBL" id="QKX62571.1"/>
    </source>
</evidence>
<dbReference type="PROSITE" id="PS50297">
    <property type="entry name" value="ANK_REP_REGION"/>
    <property type="match status" value="1"/>
</dbReference>